<name>A0A426ZBK8_ENSVE</name>
<dbReference type="Proteomes" id="UP000287651">
    <property type="component" value="Unassembled WGS sequence"/>
</dbReference>
<organism evidence="1 2">
    <name type="scientific">Ensete ventricosum</name>
    <name type="common">Abyssinian banana</name>
    <name type="synonym">Musa ensete</name>
    <dbReference type="NCBI Taxonomy" id="4639"/>
    <lineage>
        <taxon>Eukaryota</taxon>
        <taxon>Viridiplantae</taxon>
        <taxon>Streptophyta</taxon>
        <taxon>Embryophyta</taxon>
        <taxon>Tracheophyta</taxon>
        <taxon>Spermatophyta</taxon>
        <taxon>Magnoliopsida</taxon>
        <taxon>Liliopsida</taxon>
        <taxon>Zingiberales</taxon>
        <taxon>Musaceae</taxon>
        <taxon>Ensete</taxon>
    </lineage>
</organism>
<protein>
    <submittedName>
        <fullName evidence="1">Uncharacterized protein</fullName>
    </submittedName>
</protein>
<accession>A0A426ZBK8</accession>
<reference evidence="1 2" key="1">
    <citation type="journal article" date="2014" name="Agronomy (Basel)">
        <title>A Draft Genome Sequence for Ensete ventricosum, the Drought-Tolerant Tree Against Hunger.</title>
        <authorList>
            <person name="Harrison J."/>
            <person name="Moore K.A."/>
            <person name="Paszkiewicz K."/>
            <person name="Jones T."/>
            <person name="Grant M."/>
            <person name="Ambacheew D."/>
            <person name="Muzemil S."/>
            <person name="Studholme D.J."/>
        </authorList>
    </citation>
    <scope>NUCLEOTIDE SEQUENCE [LARGE SCALE GENOMIC DNA]</scope>
</reference>
<proteinExistence type="predicted"/>
<evidence type="ECO:0000313" key="1">
    <source>
        <dbReference type="EMBL" id="RRT61354.1"/>
    </source>
</evidence>
<dbReference type="AlphaFoldDB" id="A0A426ZBK8"/>
<dbReference type="EMBL" id="AMZH03007425">
    <property type="protein sequence ID" value="RRT61354.1"/>
    <property type="molecule type" value="Genomic_DNA"/>
</dbReference>
<comment type="caution">
    <text evidence="1">The sequence shown here is derived from an EMBL/GenBank/DDBJ whole genome shotgun (WGS) entry which is preliminary data.</text>
</comment>
<evidence type="ECO:0000313" key="2">
    <source>
        <dbReference type="Proteomes" id="UP000287651"/>
    </source>
</evidence>
<sequence length="66" mass="7617">MRSGSAVSATMQWYNYNRRKMGQWCAQLLRRRAIAIWSERPLLVMFNSLLAAIKIVGSERSLRAAM</sequence>
<gene>
    <name evidence="1" type="ORF">B296_00013795</name>
</gene>